<keyword evidence="3" id="KW-1185">Reference proteome</keyword>
<dbReference type="Pfam" id="PF26337">
    <property type="entry name" value="Gtf3_C"/>
    <property type="match status" value="1"/>
</dbReference>
<organism evidence="2 3">
    <name type="scientific">Weissella diestrammenae</name>
    <dbReference type="NCBI Taxonomy" id="1162633"/>
    <lineage>
        <taxon>Bacteria</taxon>
        <taxon>Bacillati</taxon>
        <taxon>Bacillota</taxon>
        <taxon>Bacilli</taxon>
        <taxon>Lactobacillales</taxon>
        <taxon>Lactobacillaceae</taxon>
        <taxon>Weissella</taxon>
    </lineage>
</organism>
<evidence type="ECO:0000313" key="3">
    <source>
        <dbReference type="Proteomes" id="UP000515800"/>
    </source>
</evidence>
<evidence type="ECO:0000259" key="1">
    <source>
        <dbReference type="Pfam" id="PF26337"/>
    </source>
</evidence>
<evidence type="ECO:0000313" key="2">
    <source>
        <dbReference type="EMBL" id="QNN75472.1"/>
    </source>
</evidence>
<sequence>MNKFVIYVSSQQKEVALKVRADIVDIASKLGYIPIPINRVLTGHFAKGDIVLYPVLSNEDEKNADYTRVEFLKSLDVSLILVALDIDCFNLGNDKMMVEILNLADCLLIQNNDILSQLREIGIVTRVRTVEIHDYLIPAPVTIAEFSREVSVVNAPTKKYIKNWQLQTPINVFQEKIHEKDSLLNQVSELDPNKVNDVPHSGFGLVFEDDRANDKRFLNLSYEISMFLAGGVPVIISKHDSAAHLIRSFGLGLMIESLADIDRLMQDTTRESYLKMVENVSAFSKFIRQGAYYKHAIEACEHEVRLSQLAKTETKNEKI</sequence>
<proteinExistence type="predicted"/>
<gene>
    <name evidence="2" type="ORF">H9L19_00780</name>
</gene>
<dbReference type="KEGG" id="wdi:H9L19_00780"/>
<dbReference type="InterPro" id="IPR058592">
    <property type="entry name" value="Gtf3_C"/>
</dbReference>
<dbReference type="RefSeq" id="WP_187529305.1">
    <property type="nucleotide sequence ID" value="NZ_CP060724.1"/>
</dbReference>
<dbReference type="Gene3D" id="3.40.50.2000">
    <property type="entry name" value="Glycogen Phosphorylase B"/>
    <property type="match status" value="2"/>
</dbReference>
<accession>A0A7G9T5U7</accession>
<dbReference type="AlphaFoldDB" id="A0A7G9T5U7"/>
<name>A0A7G9T5U7_9LACO</name>
<dbReference type="Proteomes" id="UP000515800">
    <property type="component" value="Chromosome"/>
</dbReference>
<feature type="domain" description="Glucosyltransferase 3-like C-terminal" evidence="1">
    <location>
        <begin position="157"/>
        <end position="298"/>
    </location>
</feature>
<reference evidence="2 3" key="1">
    <citation type="submission" date="2020-08" db="EMBL/GenBank/DDBJ databases">
        <title>Genome sequence of Weissella diestrammenae KACC 16890T.</title>
        <authorList>
            <person name="Hyun D.-W."/>
            <person name="Bae J.-W."/>
        </authorList>
    </citation>
    <scope>NUCLEOTIDE SEQUENCE [LARGE SCALE GENOMIC DNA]</scope>
    <source>
        <strain evidence="2 3">KACC 16890</strain>
    </source>
</reference>
<dbReference type="EMBL" id="CP060724">
    <property type="protein sequence ID" value="QNN75472.1"/>
    <property type="molecule type" value="Genomic_DNA"/>
</dbReference>
<protein>
    <recommendedName>
        <fullName evidence="1">Glucosyltransferase 3-like C-terminal domain-containing protein</fullName>
    </recommendedName>
</protein>